<sequence>MHAPSPTLTVAPVTVLLVLLVRGAVGVRRVRGGRNAPWHPALGVVRRPPHSARPVTTPPTLDPAGGEGDESIVSEGIEERVSEGKEGKK</sequence>
<evidence type="ECO:0000256" key="1">
    <source>
        <dbReference type="SAM" id="MobiDB-lite"/>
    </source>
</evidence>
<gene>
    <name evidence="3" type="ORF">Pmani_003283</name>
</gene>
<name>A0AAE1QJ93_9EUCA</name>
<feature type="chain" id="PRO_5042195133" description="Secreted protein" evidence="2">
    <location>
        <begin position="27"/>
        <end position="89"/>
    </location>
</feature>
<keyword evidence="4" id="KW-1185">Reference proteome</keyword>
<comment type="caution">
    <text evidence="3">The sequence shown here is derived from an EMBL/GenBank/DDBJ whole genome shotgun (WGS) entry which is preliminary data.</text>
</comment>
<feature type="compositionally biased region" description="Basic and acidic residues" evidence="1">
    <location>
        <begin position="77"/>
        <end position="89"/>
    </location>
</feature>
<dbReference type="EMBL" id="JAWZYT010000237">
    <property type="protein sequence ID" value="KAK4326172.1"/>
    <property type="molecule type" value="Genomic_DNA"/>
</dbReference>
<accession>A0AAE1QJ93</accession>
<organism evidence="3 4">
    <name type="scientific">Petrolisthes manimaculis</name>
    <dbReference type="NCBI Taxonomy" id="1843537"/>
    <lineage>
        <taxon>Eukaryota</taxon>
        <taxon>Metazoa</taxon>
        <taxon>Ecdysozoa</taxon>
        <taxon>Arthropoda</taxon>
        <taxon>Crustacea</taxon>
        <taxon>Multicrustacea</taxon>
        <taxon>Malacostraca</taxon>
        <taxon>Eumalacostraca</taxon>
        <taxon>Eucarida</taxon>
        <taxon>Decapoda</taxon>
        <taxon>Pleocyemata</taxon>
        <taxon>Anomura</taxon>
        <taxon>Galatheoidea</taxon>
        <taxon>Porcellanidae</taxon>
        <taxon>Petrolisthes</taxon>
    </lineage>
</organism>
<feature type="signal peptide" evidence="2">
    <location>
        <begin position="1"/>
        <end position="26"/>
    </location>
</feature>
<evidence type="ECO:0000256" key="2">
    <source>
        <dbReference type="SAM" id="SignalP"/>
    </source>
</evidence>
<dbReference type="AlphaFoldDB" id="A0AAE1QJ93"/>
<feature type="region of interest" description="Disordered" evidence="1">
    <location>
        <begin position="32"/>
        <end position="89"/>
    </location>
</feature>
<reference evidence="3" key="1">
    <citation type="submission" date="2023-11" db="EMBL/GenBank/DDBJ databases">
        <title>Genome assemblies of two species of porcelain crab, Petrolisthes cinctipes and Petrolisthes manimaculis (Anomura: Porcellanidae).</title>
        <authorList>
            <person name="Angst P."/>
        </authorList>
    </citation>
    <scope>NUCLEOTIDE SEQUENCE</scope>
    <source>
        <strain evidence="3">PB745_02</strain>
        <tissue evidence="3">Gill</tissue>
    </source>
</reference>
<dbReference type="Proteomes" id="UP001292094">
    <property type="component" value="Unassembled WGS sequence"/>
</dbReference>
<evidence type="ECO:0008006" key="5">
    <source>
        <dbReference type="Google" id="ProtNLM"/>
    </source>
</evidence>
<protein>
    <recommendedName>
        <fullName evidence="5">Secreted protein</fullName>
    </recommendedName>
</protein>
<evidence type="ECO:0000313" key="3">
    <source>
        <dbReference type="EMBL" id="KAK4326172.1"/>
    </source>
</evidence>
<proteinExistence type="predicted"/>
<keyword evidence="2" id="KW-0732">Signal</keyword>
<evidence type="ECO:0000313" key="4">
    <source>
        <dbReference type="Proteomes" id="UP001292094"/>
    </source>
</evidence>